<name>A0A8J3UZB2_9ACTN</name>
<keyword evidence="3" id="KW-1185">Reference proteome</keyword>
<sequence>MRVSDLLKLVGKLFLVFVAFGLILVGLGSGMGEVELGIWAVLLIAALYLTCVQHIRRVRS</sequence>
<comment type="caution">
    <text evidence="2">The sequence shown here is derived from an EMBL/GenBank/DDBJ whole genome shotgun (WGS) entry which is preliminary data.</text>
</comment>
<dbReference type="EMBL" id="BOOR01000017">
    <property type="protein sequence ID" value="GII54347.1"/>
    <property type="molecule type" value="Genomic_DNA"/>
</dbReference>
<protein>
    <submittedName>
        <fullName evidence="2">Uncharacterized protein</fullName>
    </submittedName>
</protein>
<keyword evidence="1" id="KW-0472">Membrane</keyword>
<keyword evidence="1" id="KW-0812">Transmembrane</keyword>
<evidence type="ECO:0000313" key="3">
    <source>
        <dbReference type="Proteomes" id="UP000605992"/>
    </source>
</evidence>
<proteinExistence type="predicted"/>
<organism evidence="2 3">
    <name type="scientific">Planotetraspora thailandica</name>
    <dbReference type="NCBI Taxonomy" id="487172"/>
    <lineage>
        <taxon>Bacteria</taxon>
        <taxon>Bacillati</taxon>
        <taxon>Actinomycetota</taxon>
        <taxon>Actinomycetes</taxon>
        <taxon>Streptosporangiales</taxon>
        <taxon>Streptosporangiaceae</taxon>
        <taxon>Planotetraspora</taxon>
    </lineage>
</organism>
<evidence type="ECO:0000256" key="1">
    <source>
        <dbReference type="SAM" id="Phobius"/>
    </source>
</evidence>
<keyword evidence="1" id="KW-1133">Transmembrane helix</keyword>
<dbReference type="AlphaFoldDB" id="A0A8J3UZB2"/>
<gene>
    <name evidence="2" type="ORF">Pth03_27360</name>
</gene>
<dbReference type="Proteomes" id="UP000605992">
    <property type="component" value="Unassembled WGS sequence"/>
</dbReference>
<feature type="transmembrane region" description="Helical" evidence="1">
    <location>
        <begin position="36"/>
        <end position="55"/>
    </location>
</feature>
<evidence type="ECO:0000313" key="2">
    <source>
        <dbReference type="EMBL" id="GII54347.1"/>
    </source>
</evidence>
<reference evidence="2" key="1">
    <citation type="submission" date="2021-01" db="EMBL/GenBank/DDBJ databases">
        <title>Whole genome shotgun sequence of Planotetraspora thailandica NBRC 104271.</title>
        <authorList>
            <person name="Komaki H."/>
            <person name="Tamura T."/>
        </authorList>
    </citation>
    <scope>NUCLEOTIDE SEQUENCE</scope>
    <source>
        <strain evidence="2">NBRC 104271</strain>
    </source>
</reference>
<accession>A0A8J3UZB2</accession>
<feature type="transmembrane region" description="Helical" evidence="1">
    <location>
        <begin position="12"/>
        <end position="30"/>
    </location>
</feature>